<gene>
    <name evidence="1" type="ORF">NOG11_12310</name>
</gene>
<dbReference type="Proteomes" id="UP001142610">
    <property type="component" value="Unassembled WGS sequence"/>
</dbReference>
<name>A0A9X2LAY8_9PROT</name>
<evidence type="ECO:0000313" key="2">
    <source>
        <dbReference type="Proteomes" id="UP001142610"/>
    </source>
</evidence>
<keyword evidence="2" id="KW-1185">Reference proteome</keyword>
<dbReference type="AlphaFoldDB" id="A0A9X2LAY8"/>
<accession>A0A9X2LAY8</accession>
<sequence>MFDRCAKQVDFSAEYLFEASMEPCHLKAWPRISIKDGKYIDIGSSSDITASRGTKYPQLHDTKIAQFGTVRL</sequence>
<dbReference type="EMBL" id="JANIBC010000013">
    <property type="protein sequence ID" value="MCQ8186163.1"/>
    <property type="molecule type" value="Genomic_DNA"/>
</dbReference>
<evidence type="ECO:0000313" key="1">
    <source>
        <dbReference type="EMBL" id="MCQ8186163.1"/>
    </source>
</evidence>
<protein>
    <submittedName>
        <fullName evidence="1">Uncharacterized protein</fullName>
    </submittedName>
</protein>
<proteinExistence type="predicted"/>
<organism evidence="1 2">
    <name type="scientific">Parvularcula maris</name>
    <dbReference type="NCBI Taxonomy" id="2965077"/>
    <lineage>
        <taxon>Bacteria</taxon>
        <taxon>Pseudomonadati</taxon>
        <taxon>Pseudomonadota</taxon>
        <taxon>Alphaproteobacteria</taxon>
        <taxon>Parvularculales</taxon>
        <taxon>Parvularculaceae</taxon>
        <taxon>Parvularcula</taxon>
    </lineage>
</organism>
<reference evidence="1" key="1">
    <citation type="submission" date="2022-07" db="EMBL/GenBank/DDBJ databases">
        <title>Parvularcula maris sp. nov., an algicidal bacterium isolated from seawater.</title>
        <authorList>
            <person name="Li F."/>
        </authorList>
    </citation>
    <scope>NUCLEOTIDE SEQUENCE</scope>
    <source>
        <strain evidence="1">BGMRC 0090</strain>
    </source>
</reference>
<comment type="caution">
    <text evidence="1">The sequence shown here is derived from an EMBL/GenBank/DDBJ whole genome shotgun (WGS) entry which is preliminary data.</text>
</comment>